<comment type="caution">
    <text evidence="1">The sequence shown here is derived from an EMBL/GenBank/DDBJ whole genome shotgun (WGS) entry which is preliminary data.</text>
</comment>
<dbReference type="Proteomes" id="UP001458946">
    <property type="component" value="Unassembled WGS sequence"/>
</dbReference>
<keyword evidence="2" id="KW-1185">Reference proteome</keyword>
<sequence length="171" mass="19772">MREECGYGFLIYPDGTIGVSALNRNTLGDPKVYYDVVKVVSIPGHCKADTLADFLKTHRKLFFIVCDEMYSEYDEHGNTIGKITQKGRKAFEELEYLTSDLESEDKQAIAIDPEYEFYDVRMEIGEQQTIEEAIETAFEMTEQCLKESPQLVADWTSIEAYAMEVWKEYNR</sequence>
<organism evidence="1 2">
    <name type="scientific">Deinococcus xinjiangensis</name>
    <dbReference type="NCBI Taxonomy" id="457454"/>
    <lineage>
        <taxon>Bacteria</taxon>
        <taxon>Thermotogati</taxon>
        <taxon>Deinococcota</taxon>
        <taxon>Deinococci</taxon>
        <taxon>Deinococcales</taxon>
        <taxon>Deinococcaceae</taxon>
        <taxon>Deinococcus</taxon>
    </lineage>
</organism>
<evidence type="ECO:0000313" key="1">
    <source>
        <dbReference type="EMBL" id="GAA5504181.1"/>
    </source>
</evidence>
<accession>A0ABP9VG47</accession>
<proteinExistence type="predicted"/>
<name>A0ABP9VG47_9DEIO</name>
<evidence type="ECO:0000313" key="2">
    <source>
        <dbReference type="Proteomes" id="UP001458946"/>
    </source>
</evidence>
<reference evidence="1 2" key="1">
    <citation type="submission" date="2024-02" db="EMBL/GenBank/DDBJ databases">
        <title>Deinococcus xinjiangensis NBRC 107630.</title>
        <authorList>
            <person name="Ichikawa N."/>
            <person name="Katano-Makiyama Y."/>
            <person name="Hidaka K."/>
        </authorList>
    </citation>
    <scope>NUCLEOTIDE SEQUENCE [LARGE SCALE GENOMIC DNA]</scope>
    <source>
        <strain evidence="1 2">NBRC 107630</strain>
    </source>
</reference>
<dbReference type="RefSeq" id="WP_353544148.1">
    <property type="nucleotide sequence ID" value="NZ_BAABRN010000093.1"/>
</dbReference>
<gene>
    <name evidence="1" type="ORF">Dxin01_03950</name>
</gene>
<protein>
    <submittedName>
        <fullName evidence="1">Uncharacterized protein</fullName>
    </submittedName>
</protein>
<dbReference type="EMBL" id="BAABRN010000093">
    <property type="protein sequence ID" value="GAA5504181.1"/>
    <property type="molecule type" value="Genomic_DNA"/>
</dbReference>